<dbReference type="Gene3D" id="1.10.10.60">
    <property type="entry name" value="Homeodomain-like"/>
    <property type="match status" value="2"/>
</dbReference>
<sequence length="224" mass="23913">MISFTAGDGSPDALFVCGQIADTHTGAMGLFELFQAPMVETFPTDPALHYAFELMLAEVVSPNLATQAMTEVLMKQCLILLLRRQLTVSDFTSPILAALQDPKLARAVLAVLEQPGAHYSVEGLAALAGMGRTSFAEAFAAAFGQGPMEFVQRVRLRIASRLLSGTDLPVKVIAASVGYASRSAFSKAFAIEFGTAPSHFRMVGGMDEGEPERIESEPPDTEPT</sequence>
<proteinExistence type="predicted"/>
<dbReference type="EMBL" id="JACIDN010000013">
    <property type="protein sequence ID" value="MBB3905524.1"/>
    <property type="molecule type" value="Genomic_DNA"/>
</dbReference>
<dbReference type="Pfam" id="PF12833">
    <property type="entry name" value="HTH_18"/>
    <property type="match status" value="1"/>
</dbReference>
<evidence type="ECO:0000256" key="2">
    <source>
        <dbReference type="ARBA" id="ARBA00023125"/>
    </source>
</evidence>
<name>A0A7W6F9J6_9HYPH</name>
<keyword evidence="3" id="KW-0804">Transcription</keyword>
<dbReference type="InterPro" id="IPR018060">
    <property type="entry name" value="HTH_AraC"/>
</dbReference>
<dbReference type="InterPro" id="IPR009057">
    <property type="entry name" value="Homeodomain-like_sf"/>
</dbReference>
<dbReference type="GO" id="GO:0003700">
    <property type="term" value="F:DNA-binding transcription factor activity"/>
    <property type="evidence" value="ECO:0007669"/>
    <property type="project" value="InterPro"/>
</dbReference>
<evidence type="ECO:0000256" key="4">
    <source>
        <dbReference type="SAM" id="MobiDB-lite"/>
    </source>
</evidence>
<comment type="caution">
    <text evidence="6">The sequence shown here is derived from an EMBL/GenBank/DDBJ whole genome shotgun (WGS) entry which is preliminary data.</text>
</comment>
<dbReference type="AlphaFoldDB" id="A0A7W6F9J6"/>
<evidence type="ECO:0000313" key="6">
    <source>
        <dbReference type="EMBL" id="MBB3905524.1"/>
    </source>
</evidence>
<reference evidence="6 7" key="1">
    <citation type="submission" date="2020-08" db="EMBL/GenBank/DDBJ databases">
        <title>Genomic Encyclopedia of Type Strains, Phase IV (KMG-IV): sequencing the most valuable type-strain genomes for metagenomic binning, comparative biology and taxonomic classification.</title>
        <authorList>
            <person name="Goeker M."/>
        </authorList>
    </citation>
    <scope>NUCLEOTIDE SEQUENCE [LARGE SCALE GENOMIC DNA]</scope>
    <source>
        <strain evidence="6 7">DSM 24105</strain>
    </source>
</reference>
<keyword evidence="1" id="KW-0805">Transcription regulation</keyword>
<gene>
    <name evidence="6" type="ORF">GGR33_005063</name>
</gene>
<dbReference type="SMART" id="SM00342">
    <property type="entry name" value="HTH_ARAC"/>
    <property type="match status" value="1"/>
</dbReference>
<feature type="region of interest" description="Disordered" evidence="4">
    <location>
        <begin position="205"/>
        <end position="224"/>
    </location>
</feature>
<protein>
    <submittedName>
        <fullName evidence="6">Transcriptional regulator GlxA family with amidase domain</fullName>
    </submittedName>
</protein>
<dbReference type="InterPro" id="IPR050204">
    <property type="entry name" value="AraC_XylS_family_regulators"/>
</dbReference>
<dbReference type="PANTHER" id="PTHR46796">
    <property type="entry name" value="HTH-TYPE TRANSCRIPTIONAL ACTIVATOR RHAS-RELATED"/>
    <property type="match status" value="1"/>
</dbReference>
<evidence type="ECO:0000259" key="5">
    <source>
        <dbReference type="PROSITE" id="PS01124"/>
    </source>
</evidence>
<dbReference type="PANTHER" id="PTHR46796:SF7">
    <property type="entry name" value="ARAC FAMILY TRANSCRIPTIONAL REGULATOR"/>
    <property type="match status" value="1"/>
</dbReference>
<accession>A0A7W6F9J6</accession>
<dbReference type="GO" id="GO:0043565">
    <property type="term" value="F:sequence-specific DNA binding"/>
    <property type="evidence" value="ECO:0007669"/>
    <property type="project" value="InterPro"/>
</dbReference>
<dbReference type="SUPFAM" id="SSF46689">
    <property type="entry name" value="Homeodomain-like"/>
    <property type="match status" value="2"/>
</dbReference>
<organism evidence="6 7">
    <name type="scientific">Methylobacterium brachythecii</name>
    <dbReference type="NCBI Taxonomy" id="1176177"/>
    <lineage>
        <taxon>Bacteria</taxon>
        <taxon>Pseudomonadati</taxon>
        <taxon>Pseudomonadota</taxon>
        <taxon>Alphaproteobacteria</taxon>
        <taxon>Hyphomicrobiales</taxon>
        <taxon>Methylobacteriaceae</taxon>
        <taxon>Methylobacterium</taxon>
    </lineage>
</organism>
<evidence type="ECO:0000256" key="3">
    <source>
        <dbReference type="ARBA" id="ARBA00023163"/>
    </source>
</evidence>
<evidence type="ECO:0000313" key="7">
    <source>
        <dbReference type="Proteomes" id="UP000517759"/>
    </source>
</evidence>
<dbReference type="Proteomes" id="UP000517759">
    <property type="component" value="Unassembled WGS sequence"/>
</dbReference>
<feature type="domain" description="HTH araC/xylS-type" evidence="5">
    <location>
        <begin position="102"/>
        <end position="203"/>
    </location>
</feature>
<keyword evidence="2" id="KW-0238">DNA-binding</keyword>
<evidence type="ECO:0000256" key="1">
    <source>
        <dbReference type="ARBA" id="ARBA00023015"/>
    </source>
</evidence>
<dbReference type="PROSITE" id="PS01124">
    <property type="entry name" value="HTH_ARAC_FAMILY_2"/>
    <property type="match status" value="1"/>
</dbReference>